<protein>
    <recommendedName>
        <fullName evidence="2">Aminotransferase-like plant mobile domain-containing protein</fullName>
    </recommendedName>
</protein>
<dbReference type="EMBL" id="JACGCM010001659">
    <property type="protein sequence ID" value="KAF6151828.1"/>
    <property type="molecule type" value="Genomic_DNA"/>
</dbReference>
<dbReference type="InterPro" id="IPR019557">
    <property type="entry name" value="AminoTfrase-like_pln_mobile"/>
</dbReference>
<feature type="domain" description="Aminotransferase-like plant mobile" evidence="2">
    <location>
        <begin position="218"/>
        <end position="381"/>
    </location>
</feature>
<keyword evidence="4" id="KW-1185">Reference proteome</keyword>
<proteinExistence type="predicted"/>
<sequence>MAMHDGEATGKAGVAVQMSGLQLGVYCCMHKIVIWYIMKGKVLPTASNRRKRKLDIAGLEHPNFEFAKTYKKKRKIVENRTVVPPNTVEQSPNFETTNDGVREHSGVDIMDHIEDGDEARVTRGYEIQSESAQAALRAQPTLPTDYDVNIPSAGENCERSVGANCEGEGVANNEDVGPIDNSLFRSFKFHRAREPQMVHDLVKLKGLDRIGAMSYDSYNSGLIYAFAERWQLETNSFHFKWGEMTPTLDNVEQLIGFNTDGDATTLKAGSAGNYLSLRKLRERYAYKLKKVLSDGTTARAKKKGITAMSVARTYMLYVLGSFLFPMKKGTDVSALYLDLFAKDKTAKKWSRGSAVLAHMYHNLHATSRDDGRQFACCTTLLEEQDIPTKPLCPEVSNLWISEEPRKYNPKYEWVDCFSAKKWKDWVLKKAERGRRVRDGPPICTEGYLEWFATILWTTICPITVDLVADDDIGIFGIHRRKEACVNEDGDTPVDQYEDLSEQYHALHNEHATLSPNAHDTMPTRAESGGLD</sequence>
<comment type="caution">
    <text evidence="3">The sequence shown here is derived from an EMBL/GenBank/DDBJ whole genome shotgun (WGS) entry which is preliminary data.</text>
</comment>
<evidence type="ECO:0000256" key="1">
    <source>
        <dbReference type="SAM" id="MobiDB-lite"/>
    </source>
</evidence>
<reference evidence="3 4" key="1">
    <citation type="journal article" date="2020" name="IScience">
        <title>Genome Sequencing of the Endangered Kingdonia uniflora (Circaeasteraceae, Ranunculales) Reveals Potential Mechanisms of Evolutionary Specialization.</title>
        <authorList>
            <person name="Sun Y."/>
            <person name="Deng T."/>
            <person name="Zhang A."/>
            <person name="Moore M.J."/>
            <person name="Landis J.B."/>
            <person name="Lin N."/>
            <person name="Zhang H."/>
            <person name="Zhang X."/>
            <person name="Huang J."/>
            <person name="Zhang X."/>
            <person name="Sun H."/>
            <person name="Wang H."/>
        </authorList>
    </citation>
    <scope>NUCLEOTIDE SEQUENCE [LARGE SCALE GENOMIC DNA]</scope>
    <source>
        <strain evidence="3">TB1705</strain>
        <tissue evidence="3">Leaf</tissue>
    </source>
</reference>
<dbReference type="PANTHER" id="PTHR46033:SF1">
    <property type="entry name" value="PROTEIN MAIN-LIKE 2"/>
    <property type="match status" value="1"/>
</dbReference>
<dbReference type="InterPro" id="IPR044824">
    <property type="entry name" value="MAIN-like"/>
</dbReference>
<dbReference type="Proteomes" id="UP000541444">
    <property type="component" value="Unassembled WGS sequence"/>
</dbReference>
<evidence type="ECO:0000313" key="4">
    <source>
        <dbReference type="Proteomes" id="UP000541444"/>
    </source>
</evidence>
<dbReference type="GO" id="GO:0010073">
    <property type="term" value="P:meristem maintenance"/>
    <property type="evidence" value="ECO:0007669"/>
    <property type="project" value="InterPro"/>
</dbReference>
<feature type="region of interest" description="Disordered" evidence="1">
    <location>
        <begin position="511"/>
        <end position="531"/>
    </location>
</feature>
<evidence type="ECO:0000313" key="3">
    <source>
        <dbReference type="EMBL" id="KAF6151828.1"/>
    </source>
</evidence>
<dbReference type="PANTHER" id="PTHR46033">
    <property type="entry name" value="PROTEIN MAIN-LIKE 2"/>
    <property type="match status" value="1"/>
</dbReference>
<dbReference type="OrthoDB" id="1871193at2759"/>
<accession>A0A7J7MAQ3</accession>
<dbReference type="AlphaFoldDB" id="A0A7J7MAQ3"/>
<name>A0A7J7MAQ3_9MAGN</name>
<evidence type="ECO:0000259" key="2">
    <source>
        <dbReference type="Pfam" id="PF10536"/>
    </source>
</evidence>
<gene>
    <name evidence="3" type="ORF">GIB67_010402</name>
</gene>
<organism evidence="3 4">
    <name type="scientific">Kingdonia uniflora</name>
    <dbReference type="NCBI Taxonomy" id="39325"/>
    <lineage>
        <taxon>Eukaryota</taxon>
        <taxon>Viridiplantae</taxon>
        <taxon>Streptophyta</taxon>
        <taxon>Embryophyta</taxon>
        <taxon>Tracheophyta</taxon>
        <taxon>Spermatophyta</taxon>
        <taxon>Magnoliopsida</taxon>
        <taxon>Ranunculales</taxon>
        <taxon>Circaeasteraceae</taxon>
        <taxon>Kingdonia</taxon>
    </lineage>
</organism>
<dbReference type="Pfam" id="PF10536">
    <property type="entry name" value="PMD"/>
    <property type="match status" value="1"/>
</dbReference>